<comment type="pathway">
    <text evidence="6">Cofactor biosynthesis; adenosylcobalamin biosynthesis; adenosylcobalamin from cob(II)yrinate a,c-diamide: step 2/7.</text>
</comment>
<keyword evidence="3 6" id="KW-0808">Transferase</keyword>
<dbReference type="EMBL" id="CP133548">
    <property type="protein sequence ID" value="WMS88528.1"/>
    <property type="molecule type" value="Genomic_DNA"/>
</dbReference>
<evidence type="ECO:0000256" key="1">
    <source>
        <dbReference type="ARBA" id="ARBA00007487"/>
    </source>
</evidence>
<feature type="region of interest" description="Disordered" evidence="7">
    <location>
        <begin position="1"/>
        <end position="24"/>
    </location>
</feature>
<dbReference type="PANTHER" id="PTHR12213">
    <property type="entry name" value="CORRINOID ADENOSYLTRANSFERASE"/>
    <property type="match status" value="1"/>
</dbReference>
<dbReference type="Gene3D" id="1.20.1200.10">
    <property type="entry name" value="Cobalamin adenosyltransferase-like"/>
    <property type="match status" value="1"/>
</dbReference>
<evidence type="ECO:0000256" key="7">
    <source>
        <dbReference type="SAM" id="MobiDB-lite"/>
    </source>
</evidence>
<evidence type="ECO:0000256" key="6">
    <source>
        <dbReference type="RuleBase" id="RU366026"/>
    </source>
</evidence>
<dbReference type="GO" id="GO:0008817">
    <property type="term" value="F:corrinoid adenosyltransferase activity"/>
    <property type="evidence" value="ECO:0007669"/>
    <property type="project" value="UniProtKB-UniRule"/>
</dbReference>
<dbReference type="KEGG" id="plei:Q9312_06320"/>
<keyword evidence="10" id="KW-1185">Reference proteome</keyword>
<dbReference type="GO" id="GO:0005524">
    <property type="term" value="F:ATP binding"/>
    <property type="evidence" value="ECO:0007669"/>
    <property type="project" value="UniProtKB-UniRule"/>
</dbReference>
<reference evidence="9 10" key="1">
    <citation type="submission" date="2023-08" db="EMBL/GenBank/DDBJ databases">
        <title>Pleionea litopenaei sp. nov., isolated from stomach of juvenile Litopenaeus vannamei.</title>
        <authorList>
            <person name="Rho A.M."/>
            <person name="Hwang C.Y."/>
        </authorList>
    </citation>
    <scope>NUCLEOTIDE SEQUENCE [LARGE SCALE GENOMIC DNA]</scope>
    <source>
        <strain evidence="9 10">HL-JVS1</strain>
    </source>
</reference>
<evidence type="ECO:0000259" key="8">
    <source>
        <dbReference type="Pfam" id="PF01923"/>
    </source>
</evidence>
<evidence type="ECO:0000256" key="5">
    <source>
        <dbReference type="ARBA" id="ARBA00022840"/>
    </source>
</evidence>
<dbReference type="InterPro" id="IPR029499">
    <property type="entry name" value="PduO-typ"/>
</dbReference>
<evidence type="ECO:0000313" key="9">
    <source>
        <dbReference type="EMBL" id="WMS88528.1"/>
    </source>
</evidence>
<feature type="domain" description="Cobalamin adenosyltransferase-like" evidence="8">
    <location>
        <begin position="9"/>
        <end position="165"/>
    </location>
</feature>
<dbReference type="InterPro" id="IPR036451">
    <property type="entry name" value="CblAdoTrfase-like_sf"/>
</dbReference>
<evidence type="ECO:0000256" key="3">
    <source>
        <dbReference type="ARBA" id="ARBA00022679"/>
    </source>
</evidence>
<evidence type="ECO:0000256" key="2">
    <source>
        <dbReference type="ARBA" id="ARBA00011233"/>
    </source>
</evidence>
<dbReference type="Pfam" id="PF01923">
    <property type="entry name" value="Cob_adeno_trans"/>
    <property type="match status" value="1"/>
</dbReference>
<accession>A0AA51RW41</accession>
<sequence>MGNRLSKLVTKTGDDGTTGIGSNQRVAKDSHRIEAIGTIDELNSSIGMVMAASELTVINEKLNDIQHVLFNLGGELAMPDFQLVKEDNLSTIESWVEELNDTLPPLKEFILPKGDMATATCHLARTICRRAERRMVTLSNKETVNKIGQLYLNRLSDFLFVCCRILGQNASVSEEMWRSNRNQKKD</sequence>
<comment type="subunit">
    <text evidence="2">Homotrimer.</text>
</comment>
<keyword evidence="4 6" id="KW-0547">Nucleotide-binding</keyword>
<dbReference type="RefSeq" id="WP_309203742.1">
    <property type="nucleotide sequence ID" value="NZ_CP133548.1"/>
</dbReference>
<comment type="catalytic activity">
    <reaction evidence="6">
        <text>2 cob(II)alamin + reduced [electron-transfer flavoprotein] + 2 ATP = 2 adenosylcob(III)alamin + 2 triphosphate + oxidized [electron-transfer flavoprotein] + 3 H(+)</text>
        <dbReference type="Rhea" id="RHEA:28671"/>
        <dbReference type="Rhea" id="RHEA-COMP:10685"/>
        <dbReference type="Rhea" id="RHEA-COMP:10686"/>
        <dbReference type="ChEBI" id="CHEBI:15378"/>
        <dbReference type="ChEBI" id="CHEBI:16304"/>
        <dbReference type="ChEBI" id="CHEBI:18036"/>
        <dbReference type="ChEBI" id="CHEBI:18408"/>
        <dbReference type="ChEBI" id="CHEBI:30616"/>
        <dbReference type="ChEBI" id="CHEBI:57692"/>
        <dbReference type="ChEBI" id="CHEBI:58307"/>
        <dbReference type="EC" id="2.5.1.17"/>
    </reaction>
</comment>
<dbReference type="GO" id="GO:0009236">
    <property type="term" value="P:cobalamin biosynthetic process"/>
    <property type="evidence" value="ECO:0007669"/>
    <property type="project" value="UniProtKB-UniRule"/>
</dbReference>
<evidence type="ECO:0000256" key="4">
    <source>
        <dbReference type="ARBA" id="ARBA00022741"/>
    </source>
</evidence>
<keyword evidence="5 6" id="KW-0067">ATP-binding</keyword>
<evidence type="ECO:0000313" key="10">
    <source>
        <dbReference type="Proteomes" id="UP001239782"/>
    </source>
</evidence>
<comment type="similarity">
    <text evidence="1 6">Belongs to the Cob(I)alamin adenosyltransferase family.</text>
</comment>
<dbReference type="Proteomes" id="UP001239782">
    <property type="component" value="Chromosome"/>
</dbReference>
<name>A0AA51RW41_9GAMM</name>
<dbReference type="EC" id="2.5.1.17" evidence="6"/>
<keyword evidence="6" id="KW-0169">Cobalamin biosynthesis</keyword>
<comment type="catalytic activity">
    <reaction evidence="6">
        <text>2 cob(II)yrinate a,c diamide + reduced [electron-transfer flavoprotein] + 2 ATP = 2 adenosylcob(III)yrinate a,c-diamide + 2 triphosphate + oxidized [electron-transfer flavoprotein] + 3 H(+)</text>
        <dbReference type="Rhea" id="RHEA:11528"/>
        <dbReference type="Rhea" id="RHEA-COMP:10685"/>
        <dbReference type="Rhea" id="RHEA-COMP:10686"/>
        <dbReference type="ChEBI" id="CHEBI:15378"/>
        <dbReference type="ChEBI" id="CHEBI:18036"/>
        <dbReference type="ChEBI" id="CHEBI:30616"/>
        <dbReference type="ChEBI" id="CHEBI:57692"/>
        <dbReference type="ChEBI" id="CHEBI:58307"/>
        <dbReference type="ChEBI" id="CHEBI:58503"/>
        <dbReference type="ChEBI" id="CHEBI:58537"/>
        <dbReference type="EC" id="2.5.1.17"/>
    </reaction>
</comment>
<dbReference type="PANTHER" id="PTHR12213:SF0">
    <property type="entry name" value="CORRINOID ADENOSYLTRANSFERASE MMAB"/>
    <property type="match status" value="1"/>
</dbReference>
<dbReference type="NCBIfam" id="TIGR00636">
    <property type="entry name" value="PduO_Nterm"/>
    <property type="match status" value="1"/>
</dbReference>
<proteinExistence type="inferred from homology"/>
<dbReference type="SUPFAM" id="SSF89028">
    <property type="entry name" value="Cobalamin adenosyltransferase-like"/>
    <property type="match status" value="1"/>
</dbReference>
<dbReference type="AlphaFoldDB" id="A0AA51RW41"/>
<protein>
    <recommendedName>
        <fullName evidence="6">Corrinoid adenosyltransferase</fullName>
        <ecNumber evidence="6">2.5.1.17</ecNumber>
    </recommendedName>
    <alternativeName>
        <fullName evidence="6">Cob(II)alamin adenosyltransferase</fullName>
    </alternativeName>
    <alternativeName>
        <fullName evidence="6">Cob(II)yrinic acid a,c-diamide adenosyltransferase</fullName>
    </alternativeName>
    <alternativeName>
        <fullName evidence="6">Cobinamide/cobalamin adenosyltransferase</fullName>
    </alternativeName>
</protein>
<gene>
    <name evidence="9" type="ORF">Q9312_06320</name>
</gene>
<dbReference type="InterPro" id="IPR016030">
    <property type="entry name" value="CblAdoTrfase-like"/>
</dbReference>
<dbReference type="FunFam" id="1.20.1200.10:FF:000001">
    <property type="entry name" value="Cob(I)yrinic acid a,c-diamide adenosyltransferase"/>
    <property type="match status" value="1"/>
</dbReference>
<organism evidence="9 10">
    <name type="scientific">Pleionea litopenaei</name>
    <dbReference type="NCBI Taxonomy" id="3070815"/>
    <lineage>
        <taxon>Bacteria</taxon>
        <taxon>Pseudomonadati</taxon>
        <taxon>Pseudomonadota</taxon>
        <taxon>Gammaproteobacteria</taxon>
        <taxon>Oceanospirillales</taxon>
        <taxon>Pleioneaceae</taxon>
        <taxon>Pleionea</taxon>
    </lineage>
</organism>